<dbReference type="OrthoDB" id="9801383at2"/>
<protein>
    <submittedName>
        <fullName evidence="2">Uncharacterized protein</fullName>
    </submittedName>
</protein>
<keyword evidence="1" id="KW-1133">Transmembrane helix</keyword>
<evidence type="ECO:0000256" key="1">
    <source>
        <dbReference type="SAM" id="Phobius"/>
    </source>
</evidence>
<keyword evidence="3" id="KW-1185">Reference proteome</keyword>
<feature type="transmembrane region" description="Helical" evidence="1">
    <location>
        <begin position="12"/>
        <end position="31"/>
    </location>
</feature>
<proteinExistence type="predicted"/>
<dbReference type="AlphaFoldDB" id="A0A1G5SH62"/>
<dbReference type="Gene3D" id="2.120.10.30">
    <property type="entry name" value="TolB, C-terminal domain"/>
    <property type="match status" value="1"/>
</dbReference>
<gene>
    <name evidence="2" type="ORF">NSMM_600015</name>
</gene>
<keyword evidence="1" id="KW-0472">Membrane</keyword>
<name>A0A1G5SH62_9PROT</name>
<dbReference type="SUPFAM" id="SSF63829">
    <property type="entry name" value="Calcium-dependent phosphotriesterase"/>
    <property type="match status" value="1"/>
</dbReference>
<dbReference type="PANTHER" id="PTHR35399">
    <property type="entry name" value="SLR8030 PROTEIN"/>
    <property type="match status" value="1"/>
</dbReference>
<evidence type="ECO:0000313" key="2">
    <source>
        <dbReference type="EMBL" id="SCZ86546.1"/>
    </source>
</evidence>
<dbReference type="InterPro" id="IPR008557">
    <property type="entry name" value="PhoX"/>
</dbReference>
<accession>A0A1G5SH62</accession>
<dbReference type="EMBL" id="FMWO01000070">
    <property type="protein sequence ID" value="SCZ86546.1"/>
    <property type="molecule type" value="Genomic_DNA"/>
</dbReference>
<evidence type="ECO:0000313" key="3">
    <source>
        <dbReference type="Proteomes" id="UP000198729"/>
    </source>
</evidence>
<dbReference type="RefSeq" id="WP_090287638.1">
    <property type="nucleotide sequence ID" value="NZ_FMWO01000070.1"/>
</dbReference>
<keyword evidence="1" id="KW-0812">Transmembrane</keyword>
<dbReference type="Pfam" id="PF05787">
    <property type="entry name" value="PhoX"/>
    <property type="match status" value="1"/>
</dbReference>
<dbReference type="STRING" id="51642.NSMM_600015"/>
<dbReference type="PANTHER" id="PTHR35399:SF2">
    <property type="entry name" value="DUF839 DOMAIN-CONTAINING PROTEIN"/>
    <property type="match status" value="1"/>
</dbReference>
<organism evidence="2 3">
    <name type="scientific">Nitrosomonas mobilis</name>
    <dbReference type="NCBI Taxonomy" id="51642"/>
    <lineage>
        <taxon>Bacteria</taxon>
        <taxon>Pseudomonadati</taxon>
        <taxon>Pseudomonadota</taxon>
        <taxon>Betaproteobacteria</taxon>
        <taxon>Nitrosomonadales</taxon>
        <taxon>Nitrosomonadaceae</taxon>
        <taxon>Nitrosomonas</taxon>
    </lineage>
</organism>
<sequence length="395" mass="43308">MNSPIIDHDRRKLCRLGLGGLSALFIAPFTFTTQNIAAPLQSATVGMLQAPDENGVRLPVGLASRIVARSEQNLFGYQWHAAPDGGATFSTPDGGWIYVSNSECRKGKGGAGALRFNRQGVLVDAYSILQGTHNNCAGGATPWQTWLSCEEVERGSVWECDPFGKREPVIRETLGRFQHEAVAVDTHTMQLYLTEDKPDGCLYRYTALEFDTAGFPDLTTGRLDVMQIVDRQNNRVAWHPLRNPAARYQPTRKQSVLATHFNGGEGIWYHNGFIYFTTKGDNRIWALDTTRQTLKVIYDAAQHLNPILTGVDNITANAAGELLVAEDGGNMEIVMLAAGTIKPLLQIVGHDRSEITGPAFSPDGSRLYFSSQRGANGRDQDGITYEISGFGSSLR</sequence>
<dbReference type="Proteomes" id="UP000198729">
    <property type="component" value="Unassembled WGS sequence"/>
</dbReference>
<dbReference type="InterPro" id="IPR011042">
    <property type="entry name" value="6-blade_b-propeller_TolB-like"/>
</dbReference>
<reference evidence="2 3" key="1">
    <citation type="submission" date="2016-10" db="EMBL/GenBank/DDBJ databases">
        <authorList>
            <person name="de Groot N.N."/>
        </authorList>
    </citation>
    <scope>NUCLEOTIDE SEQUENCE [LARGE SCALE GENOMIC DNA]</scope>
    <source>
        <strain evidence="2">1</strain>
    </source>
</reference>